<evidence type="ECO:0000256" key="5">
    <source>
        <dbReference type="ARBA" id="ARBA00022737"/>
    </source>
</evidence>
<dbReference type="Proteomes" id="UP001056384">
    <property type="component" value="Chromosome 1"/>
</dbReference>
<gene>
    <name evidence="11" type="ORF">Slin15195_G016080</name>
</gene>
<dbReference type="CDD" id="cd22584">
    <property type="entry name" value="Rcat_RBR_unk"/>
    <property type="match status" value="1"/>
</dbReference>
<dbReference type="EMBL" id="CP099418">
    <property type="protein sequence ID" value="USW48289.1"/>
    <property type="molecule type" value="Genomic_DNA"/>
</dbReference>
<dbReference type="Pfam" id="PF01485">
    <property type="entry name" value="IBR"/>
    <property type="match status" value="1"/>
</dbReference>
<dbReference type="InterPro" id="IPR013083">
    <property type="entry name" value="Znf_RING/FYVE/PHD"/>
</dbReference>
<dbReference type="CDD" id="cd20335">
    <property type="entry name" value="BRcat_RBR"/>
    <property type="match status" value="1"/>
</dbReference>
<dbReference type="Gene3D" id="3.30.40.10">
    <property type="entry name" value="Zinc/RING finger domain, C3HC4 (zinc finger)"/>
    <property type="match status" value="1"/>
</dbReference>
<dbReference type="EC" id="2.3.2.31" evidence="2"/>
<dbReference type="PANTHER" id="PTHR11685">
    <property type="entry name" value="RBR FAMILY RING FINGER AND IBR DOMAIN-CONTAINING"/>
    <property type="match status" value="1"/>
</dbReference>
<dbReference type="InterPro" id="IPR002867">
    <property type="entry name" value="IBR_dom"/>
</dbReference>
<dbReference type="GO" id="GO:0016567">
    <property type="term" value="P:protein ubiquitination"/>
    <property type="evidence" value="ECO:0007669"/>
    <property type="project" value="InterPro"/>
</dbReference>
<evidence type="ECO:0000256" key="1">
    <source>
        <dbReference type="ARBA" id="ARBA00001798"/>
    </source>
</evidence>
<dbReference type="PROSITE" id="PS00518">
    <property type="entry name" value="ZF_RING_1"/>
    <property type="match status" value="1"/>
</dbReference>
<dbReference type="Gene3D" id="1.20.120.1750">
    <property type="match status" value="1"/>
</dbReference>
<comment type="catalytic activity">
    <reaction evidence="1">
        <text>[E2 ubiquitin-conjugating enzyme]-S-ubiquitinyl-L-cysteine + [acceptor protein]-L-lysine = [E2 ubiquitin-conjugating enzyme]-L-cysteine + [acceptor protein]-N(6)-ubiquitinyl-L-lysine.</text>
        <dbReference type="EC" id="2.3.2.31"/>
    </reaction>
</comment>
<protein>
    <recommendedName>
        <fullName evidence="2">RBR-type E3 ubiquitin transferase</fullName>
        <ecNumber evidence="2">2.3.2.31</ecNumber>
    </recommendedName>
</protein>
<evidence type="ECO:0000256" key="9">
    <source>
        <dbReference type="SAM" id="MobiDB-lite"/>
    </source>
</evidence>
<evidence type="ECO:0000256" key="2">
    <source>
        <dbReference type="ARBA" id="ARBA00012251"/>
    </source>
</evidence>
<feature type="domain" description="RING-type" evidence="10">
    <location>
        <begin position="199"/>
        <end position="393"/>
    </location>
</feature>
<dbReference type="InterPro" id="IPR031127">
    <property type="entry name" value="E3_UB_ligase_RBR"/>
</dbReference>
<evidence type="ECO:0000256" key="4">
    <source>
        <dbReference type="ARBA" id="ARBA00022723"/>
    </source>
</evidence>
<dbReference type="InterPro" id="IPR044066">
    <property type="entry name" value="TRIAD_supradom"/>
</dbReference>
<evidence type="ECO:0000313" key="12">
    <source>
        <dbReference type="Proteomes" id="UP001056384"/>
    </source>
</evidence>
<accession>A0A9Q9AF40</accession>
<reference evidence="11" key="1">
    <citation type="submission" date="2022-06" db="EMBL/GenBank/DDBJ databases">
        <title>Complete genome sequences of two strains of the flax pathogen Septoria linicola.</title>
        <authorList>
            <person name="Lapalu N."/>
            <person name="Simon A."/>
            <person name="Demenou B."/>
            <person name="Paumier D."/>
            <person name="Guillot M.-P."/>
            <person name="Gout L."/>
            <person name="Valade R."/>
        </authorList>
    </citation>
    <scope>NUCLEOTIDE SEQUENCE</scope>
    <source>
        <strain evidence="11">SE15195</strain>
    </source>
</reference>
<keyword evidence="4" id="KW-0479">Metal-binding</keyword>
<keyword evidence="6" id="KW-0863">Zinc-finger</keyword>
<evidence type="ECO:0000256" key="6">
    <source>
        <dbReference type="ARBA" id="ARBA00022771"/>
    </source>
</evidence>
<dbReference type="SUPFAM" id="SSF57850">
    <property type="entry name" value="RING/U-box"/>
    <property type="match status" value="3"/>
</dbReference>
<evidence type="ECO:0000256" key="3">
    <source>
        <dbReference type="ARBA" id="ARBA00022679"/>
    </source>
</evidence>
<proteinExistence type="predicted"/>
<sequence>MEWSRVLEEAGTETAKLIVELQRQDLASIATPANDLEGGDAKDDGEIARALFGDELRNVRAIGAAIAGEVLPDHNATAPPAALEDFATTRIAPVFSFRPPRVRLPPETARDTQGPAKACGKRKRSESFQPISSKRPRGDLLEVTGSSDEGSEEIANALADSAMSNPNQEQATSSVLGKRKRDTDDGSGAGPRKIGADAKKPKCSSCLETEKDIECYYTTTCEHIYCDECLQKLFQHSMHDEFLFPPRCCKTPIEAGNVVDLLGEELRQEFLEKYEELQDLSKIYCYVPTCSTYIGKKERADGRAKCPKCDAYTCLVCKEAAHVFECPDDEGAQGVHAVAREKGWGICEPCGRVWEHDYGCWHMTCACGHEFCYLCGKKWKDCKCPWWDEARLYSRARRVVDREGRGDVAQMAGHLQQHYDCQNHQTIKTGGIFYCDGNCAASIVGHPLPSNWKYIHRCQGCRQQWCDRCLAKVRQRQR</sequence>
<keyword evidence="8" id="KW-0862">Zinc</keyword>
<feature type="region of interest" description="Disordered" evidence="9">
    <location>
        <begin position="98"/>
        <end position="199"/>
    </location>
</feature>
<dbReference type="OrthoDB" id="9977870at2759"/>
<dbReference type="GO" id="GO:0008270">
    <property type="term" value="F:zinc ion binding"/>
    <property type="evidence" value="ECO:0007669"/>
    <property type="project" value="UniProtKB-KW"/>
</dbReference>
<keyword evidence="3" id="KW-0808">Transferase</keyword>
<organism evidence="11 12">
    <name type="scientific">Septoria linicola</name>
    <dbReference type="NCBI Taxonomy" id="215465"/>
    <lineage>
        <taxon>Eukaryota</taxon>
        <taxon>Fungi</taxon>
        <taxon>Dikarya</taxon>
        <taxon>Ascomycota</taxon>
        <taxon>Pezizomycotina</taxon>
        <taxon>Dothideomycetes</taxon>
        <taxon>Dothideomycetidae</taxon>
        <taxon>Mycosphaerellales</taxon>
        <taxon>Mycosphaerellaceae</taxon>
        <taxon>Septoria</taxon>
    </lineage>
</organism>
<keyword evidence="12" id="KW-1185">Reference proteome</keyword>
<dbReference type="AlphaFoldDB" id="A0A9Q9AF40"/>
<evidence type="ECO:0000313" key="11">
    <source>
        <dbReference type="EMBL" id="USW48289.1"/>
    </source>
</evidence>
<evidence type="ECO:0000259" key="10">
    <source>
        <dbReference type="PROSITE" id="PS51873"/>
    </source>
</evidence>
<keyword evidence="7" id="KW-0833">Ubl conjugation pathway</keyword>
<name>A0A9Q9AF40_9PEZI</name>
<dbReference type="PROSITE" id="PS51873">
    <property type="entry name" value="TRIAD"/>
    <property type="match status" value="1"/>
</dbReference>
<evidence type="ECO:0000256" key="8">
    <source>
        <dbReference type="ARBA" id="ARBA00022833"/>
    </source>
</evidence>
<dbReference type="InterPro" id="IPR017907">
    <property type="entry name" value="Znf_RING_CS"/>
</dbReference>
<evidence type="ECO:0000256" key="7">
    <source>
        <dbReference type="ARBA" id="ARBA00022786"/>
    </source>
</evidence>
<feature type="compositionally biased region" description="Polar residues" evidence="9">
    <location>
        <begin position="162"/>
        <end position="175"/>
    </location>
</feature>
<keyword evidence="5" id="KW-0677">Repeat</keyword>
<dbReference type="GO" id="GO:0061630">
    <property type="term" value="F:ubiquitin protein ligase activity"/>
    <property type="evidence" value="ECO:0007669"/>
    <property type="project" value="UniProtKB-EC"/>
</dbReference>